<keyword evidence="1" id="KW-0479">Metal-binding</keyword>
<dbReference type="eggNOG" id="KOG2169">
    <property type="taxonomic scope" value="Eukaryota"/>
</dbReference>
<feature type="compositionally biased region" description="Basic and acidic residues" evidence="5">
    <location>
        <begin position="409"/>
        <end position="419"/>
    </location>
</feature>
<reference evidence="7" key="3">
    <citation type="submission" date="2015-04" db="UniProtKB">
        <authorList>
            <consortium name="EnsemblPlants"/>
        </authorList>
    </citation>
    <scope>IDENTIFICATION</scope>
</reference>
<evidence type="ECO:0000259" key="6">
    <source>
        <dbReference type="PROSITE" id="PS51044"/>
    </source>
</evidence>
<feature type="region of interest" description="Disordered" evidence="5">
    <location>
        <begin position="1"/>
        <end position="28"/>
    </location>
</feature>
<feature type="compositionally biased region" description="Low complexity" evidence="5">
    <location>
        <begin position="16"/>
        <end position="28"/>
    </location>
</feature>
<dbReference type="InterPro" id="IPR004181">
    <property type="entry name" value="Znf_MIZ"/>
</dbReference>
<sequence>MAGAAALAPKPPCSHQQQQKGTAATTKEQQQQKAVAMNAMRLAAIGERLTAHFRGGATVLAVEDLTHLVYAFARGIDFALSSNDVPHVASEIPSLVKKVYLIGKDQFLQSSIMVLMISCKNACLENWFQSTDRTDILRMASELTGNFCTPFSHSENDNTAIQIISTIMPRYYPHLKFERLVTSLEAKVGYDVLMVDFFIHKSMPREEKINLIVVQKEGLDASSCIASPPHVSFLVNGKGVDKRTNVSMETGPLFPTDITRMLKYGANIIQAIGYFNANYVIAVAFLNKLESFDAPNLNDYAQPAAADPPDSDILEGPSRVSLKCPISFRRIKTPIKGRLCKHYQCFDYNNYMEMNLRKPTWRCPCCNTPSNFTDLRVDQKMAKILQETTEDTIDVLVFADGAWKAVSTHDERSDRHSNDVIHQGGDTMDTDVTPDDVVDLIDEDDGDLLMSSASAPEDVKPLLNCQDLSVADYILDLPMNTVSQAEDLHTGTNNEHGNVASTSGQNSSLPSTGGLGSSSFGTLESILPLNILHPVITDAVSPSLDTSNSTVPRQHVAQGTRSDIVRLQPQIDPLLVRPPIPRNVRRDPVGVQALPAVPSQRQQPNIYNCPPPFPHTSAVTPAYQAHQVTHTDTAITAMNTGVGSLPRAPDAASLLQRQSTQQEMRNTQNYHQGRVIGLTAPNFMSIRSHPRGPGQAIGASAHGASPAQQAPHVDRVLVNNLMNQLGQPAVAQASTAPLVLPTQSGSTSTIGSQIRGQFFPPQRSQAMRTPLPRPTFSQAPSRMQSSFPPTTAPTSSTPPAFPIETSDGLPELPVDESWRPSGRMRGSLTGAAYSVALGRYANNAGQQTGQARPAGPDERR</sequence>
<keyword evidence="2 4" id="KW-0863">Zinc-finger</keyword>
<reference evidence="8" key="2">
    <citation type="submission" date="2013-12" db="EMBL/GenBank/DDBJ databases">
        <authorList>
            <person name="Yu Y."/>
            <person name="Lee S."/>
            <person name="de Baynast K."/>
            <person name="Wissotski M."/>
            <person name="Liu L."/>
            <person name="Talag J."/>
            <person name="Goicoechea J."/>
            <person name="Angelova A."/>
            <person name="Jetty R."/>
            <person name="Kudrna D."/>
            <person name="Golser W."/>
            <person name="Rivera L."/>
            <person name="Zhang J."/>
            <person name="Wing R."/>
        </authorList>
    </citation>
    <scope>NUCLEOTIDE SEQUENCE</scope>
</reference>
<evidence type="ECO:0000256" key="3">
    <source>
        <dbReference type="ARBA" id="ARBA00022833"/>
    </source>
</evidence>
<dbReference type="EnsemblPlants" id="LPERR06G03890.1">
    <property type="protein sequence ID" value="LPERR06G03890.1"/>
    <property type="gene ID" value="LPERR06G03890"/>
</dbReference>
<feature type="compositionally biased region" description="Polar residues" evidence="5">
    <location>
        <begin position="488"/>
        <end position="506"/>
    </location>
</feature>
<evidence type="ECO:0000256" key="1">
    <source>
        <dbReference type="ARBA" id="ARBA00022723"/>
    </source>
</evidence>
<dbReference type="GO" id="GO:0016925">
    <property type="term" value="P:protein sumoylation"/>
    <property type="evidence" value="ECO:0007669"/>
    <property type="project" value="TreeGrafter"/>
</dbReference>
<accession>A0A0D9WM91</accession>
<reference evidence="7 8" key="1">
    <citation type="submission" date="2012-08" db="EMBL/GenBank/DDBJ databases">
        <title>Oryza genome evolution.</title>
        <authorList>
            <person name="Wing R.A."/>
        </authorList>
    </citation>
    <scope>NUCLEOTIDE SEQUENCE</scope>
</reference>
<name>A0A0D9WM91_9ORYZ</name>
<feature type="region of interest" description="Disordered" evidence="5">
    <location>
        <begin position="841"/>
        <end position="860"/>
    </location>
</feature>
<feature type="domain" description="SP-RING-type" evidence="6">
    <location>
        <begin position="309"/>
        <end position="390"/>
    </location>
</feature>
<evidence type="ECO:0000256" key="5">
    <source>
        <dbReference type="SAM" id="MobiDB-lite"/>
    </source>
</evidence>
<dbReference type="PANTHER" id="PTHR10782:SF4">
    <property type="entry name" value="TONALLI, ISOFORM E"/>
    <property type="match status" value="1"/>
</dbReference>
<feature type="compositionally biased region" description="Polar residues" evidence="5">
    <location>
        <begin position="775"/>
        <end position="784"/>
    </location>
</feature>
<dbReference type="Gramene" id="LPERR06G03890.1">
    <property type="protein sequence ID" value="LPERR06G03890.1"/>
    <property type="gene ID" value="LPERR06G03890"/>
</dbReference>
<dbReference type="PANTHER" id="PTHR10782">
    <property type="entry name" value="ZINC FINGER MIZ DOMAIN-CONTAINING PROTEIN"/>
    <property type="match status" value="1"/>
</dbReference>
<keyword evidence="3" id="KW-0862">Zinc</keyword>
<dbReference type="PROSITE" id="PS51044">
    <property type="entry name" value="ZF_SP_RING"/>
    <property type="match status" value="1"/>
</dbReference>
<evidence type="ECO:0000256" key="4">
    <source>
        <dbReference type="PROSITE-ProRule" id="PRU00452"/>
    </source>
</evidence>
<keyword evidence="8" id="KW-1185">Reference proteome</keyword>
<feature type="compositionally biased region" description="Low complexity" evidence="5">
    <location>
        <begin position="785"/>
        <end position="798"/>
    </location>
</feature>
<organism evidence="7 8">
    <name type="scientific">Leersia perrieri</name>
    <dbReference type="NCBI Taxonomy" id="77586"/>
    <lineage>
        <taxon>Eukaryota</taxon>
        <taxon>Viridiplantae</taxon>
        <taxon>Streptophyta</taxon>
        <taxon>Embryophyta</taxon>
        <taxon>Tracheophyta</taxon>
        <taxon>Spermatophyta</taxon>
        <taxon>Magnoliopsida</taxon>
        <taxon>Liliopsida</taxon>
        <taxon>Poales</taxon>
        <taxon>Poaceae</taxon>
        <taxon>BOP clade</taxon>
        <taxon>Oryzoideae</taxon>
        <taxon>Oryzeae</taxon>
        <taxon>Oryzinae</taxon>
        <taxon>Leersia</taxon>
    </lineage>
</organism>
<feature type="compositionally biased region" description="Low complexity" evidence="5">
    <location>
        <begin position="507"/>
        <end position="516"/>
    </location>
</feature>
<proteinExistence type="predicted"/>
<evidence type="ECO:0000313" key="7">
    <source>
        <dbReference type="EnsemblPlants" id="LPERR06G03890.1"/>
    </source>
</evidence>
<dbReference type="GO" id="GO:0061665">
    <property type="term" value="F:SUMO ligase activity"/>
    <property type="evidence" value="ECO:0007669"/>
    <property type="project" value="TreeGrafter"/>
</dbReference>
<evidence type="ECO:0000313" key="8">
    <source>
        <dbReference type="Proteomes" id="UP000032180"/>
    </source>
</evidence>
<dbReference type="HOGENOM" id="CLU_016114_0_0_1"/>
<dbReference type="Gene3D" id="3.30.40.10">
    <property type="entry name" value="Zinc/RING finger domain, C3HC4 (zinc finger)"/>
    <property type="match status" value="1"/>
</dbReference>
<protein>
    <recommendedName>
        <fullName evidence="6">SP-RING-type domain-containing protein</fullName>
    </recommendedName>
</protein>
<feature type="region of interest" description="Disordered" evidence="5">
    <location>
        <begin position="763"/>
        <end position="825"/>
    </location>
</feature>
<dbReference type="CDD" id="cd16650">
    <property type="entry name" value="SP-RING_PIAS-like"/>
    <property type="match status" value="1"/>
</dbReference>
<dbReference type="GO" id="GO:0000785">
    <property type="term" value="C:chromatin"/>
    <property type="evidence" value="ECO:0007669"/>
    <property type="project" value="TreeGrafter"/>
</dbReference>
<dbReference type="GO" id="GO:0008270">
    <property type="term" value="F:zinc ion binding"/>
    <property type="evidence" value="ECO:0007669"/>
    <property type="project" value="UniProtKB-KW"/>
</dbReference>
<dbReference type="AlphaFoldDB" id="A0A0D9WM91"/>
<dbReference type="Proteomes" id="UP000032180">
    <property type="component" value="Chromosome 6"/>
</dbReference>
<dbReference type="STRING" id="77586.A0A0D9WM91"/>
<evidence type="ECO:0000256" key="2">
    <source>
        <dbReference type="ARBA" id="ARBA00022771"/>
    </source>
</evidence>
<dbReference type="Pfam" id="PF02891">
    <property type="entry name" value="zf-MIZ"/>
    <property type="match status" value="1"/>
</dbReference>
<feature type="region of interest" description="Disordered" evidence="5">
    <location>
        <begin position="488"/>
        <end position="516"/>
    </location>
</feature>
<feature type="region of interest" description="Disordered" evidence="5">
    <location>
        <begin position="409"/>
        <end position="434"/>
    </location>
</feature>
<dbReference type="InterPro" id="IPR013083">
    <property type="entry name" value="Znf_RING/FYVE/PHD"/>
</dbReference>